<comment type="cofactor">
    <cofactor evidence="1">
        <name>Mg(2+)</name>
        <dbReference type="ChEBI" id="CHEBI:18420"/>
    </cofactor>
</comment>
<feature type="domain" description="Mandelate racemase/muconate lactonizing enzyme C-terminal" evidence="6">
    <location>
        <begin position="140"/>
        <end position="233"/>
    </location>
</feature>
<keyword evidence="8" id="KW-1185">Reference proteome</keyword>
<dbReference type="InterPro" id="IPR029017">
    <property type="entry name" value="Enolase-like_N"/>
</dbReference>
<dbReference type="PANTHER" id="PTHR48073">
    <property type="entry name" value="O-SUCCINYLBENZOATE SYNTHASE-RELATED"/>
    <property type="match status" value="1"/>
</dbReference>
<dbReference type="SUPFAM" id="SSF54826">
    <property type="entry name" value="Enolase N-terminal domain-like"/>
    <property type="match status" value="1"/>
</dbReference>
<dbReference type="GO" id="GO:0009063">
    <property type="term" value="P:amino acid catabolic process"/>
    <property type="evidence" value="ECO:0007669"/>
    <property type="project" value="InterPro"/>
</dbReference>
<evidence type="ECO:0000256" key="4">
    <source>
        <dbReference type="ARBA" id="ARBA00022842"/>
    </source>
</evidence>
<accession>A0AAV3TB95</accession>
<keyword evidence="4" id="KW-0460">Magnesium</keyword>
<dbReference type="SFLD" id="SFLDG00180">
    <property type="entry name" value="muconate_cycloisomerase"/>
    <property type="match status" value="2"/>
</dbReference>
<dbReference type="GO" id="GO:0016855">
    <property type="term" value="F:racemase and epimerase activity, acting on amino acids and derivatives"/>
    <property type="evidence" value="ECO:0007669"/>
    <property type="project" value="InterPro"/>
</dbReference>
<keyword evidence="5" id="KW-0413">Isomerase</keyword>
<dbReference type="SMART" id="SM00922">
    <property type="entry name" value="MR_MLE"/>
    <property type="match status" value="1"/>
</dbReference>
<dbReference type="SFLD" id="SFLDF00009">
    <property type="entry name" value="o-succinylbenzoate_synthase"/>
    <property type="match status" value="1"/>
</dbReference>
<dbReference type="Pfam" id="PF13378">
    <property type="entry name" value="MR_MLE_C"/>
    <property type="match status" value="1"/>
</dbReference>
<dbReference type="SFLD" id="SFLDF00010">
    <property type="entry name" value="dipeptide_epimerase"/>
    <property type="match status" value="1"/>
</dbReference>
<proteinExistence type="inferred from homology"/>
<dbReference type="PANTHER" id="PTHR48073:SF2">
    <property type="entry name" value="O-SUCCINYLBENZOATE SYNTHASE"/>
    <property type="match status" value="1"/>
</dbReference>
<dbReference type="Gene3D" id="3.30.390.10">
    <property type="entry name" value="Enolase-like, N-terminal domain"/>
    <property type="match status" value="1"/>
</dbReference>
<dbReference type="PROSITE" id="PS00909">
    <property type="entry name" value="MR_MLE_2"/>
    <property type="match status" value="1"/>
</dbReference>
<organism evidence="7 8">
    <name type="scientific">Natronoarchaeum mannanilyticum</name>
    <dbReference type="NCBI Taxonomy" id="926360"/>
    <lineage>
        <taxon>Archaea</taxon>
        <taxon>Methanobacteriati</taxon>
        <taxon>Methanobacteriota</taxon>
        <taxon>Stenosarchaea group</taxon>
        <taxon>Halobacteria</taxon>
        <taxon>Halobacteriales</taxon>
        <taxon>Natronoarchaeaceae</taxon>
    </lineage>
</organism>
<dbReference type="InterPro" id="IPR036849">
    <property type="entry name" value="Enolase-like_C_sf"/>
</dbReference>
<evidence type="ECO:0000313" key="7">
    <source>
        <dbReference type="EMBL" id="GAA0673397.1"/>
    </source>
</evidence>
<dbReference type="SUPFAM" id="SSF51604">
    <property type="entry name" value="Enolase C-terminal domain-like"/>
    <property type="match status" value="1"/>
</dbReference>
<evidence type="ECO:0000256" key="3">
    <source>
        <dbReference type="ARBA" id="ARBA00022723"/>
    </source>
</evidence>
<sequence>MTLDAEFETLSLDTERPFTIARGTTRTVEYPLVRISDGDGNEGIGGAAPTRHYGETAATAAAVLPDLLDAVETIGDPHALDRIERRLGEVVRRNPAARGAVSVALHDLAAKRAGLPLYRLWGLDPDRAPETCYTIGLDDVDAMAEHAREAVDRGFSTLKVKLGTDRDREIVRTVRSAAPDAALRVDANEAWSRADAVRMAEFLADFGVELLEQPVPADEPEALRRVYESAALPVAADESCVRLPDVPAVADRADVIVIKLSKCASLREARRMAHAARAEGLDVMLGCMVEAQPSIAAMAHLAPLAEYVDLDGSLLLADDPFEGVGMPGGEIDLAAVDRPGTGVRER</sequence>
<dbReference type="InterPro" id="IPR013342">
    <property type="entry name" value="Mandelate_racemase_C"/>
</dbReference>
<keyword evidence="3" id="KW-0479">Metal-binding</keyword>
<evidence type="ECO:0000313" key="8">
    <source>
        <dbReference type="Proteomes" id="UP001500420"/>
    </source>
</evidence>
<evidence type="ECO:0000256" key="1">
    <source>
        <dbReference type="ARBA" id="ARBA00001946"/>
    </source>
</evidence>
<reference evidence="7 8" key="1">
    <citation type="journal article" date="2019" name="Int. J. Syst. Evol. Microbiol.">
        <title>The Global Catalogue of Microorganisms (GCM) 10K type strain sequencing project: providing services to taxonomists for standard genome sequencing and annotation.</title>
        <authorList>
            <consortium name="The Broad Institute Genomics Platform"/>
            <consortium name="The Broad Institute Genome Sequencing Center for Infectious Disease"/>
            <person name="Wu L."/>
            <person name="Ma J."/>
        </authorList>
    </citation>
    <scope>NUCLEOTIDE SEQUENCE [LARGE SCALE GENOMIC DNA]</scope>
    <source>
        <strain evidence="7 8">JCM 16328</strain>
    </source>
</reference>
<dbReference type="InterPro" id="IPR018110">
    <property type="entry name" value="Mandel_Rmase/mucon_lact_enz_CS"/>
</dbReference>
<protein>
    <submittedName>
        <fullName evidence="7">Dipeptide epimerase</fullName>
    </submittedName>
</protein>
<dbReference type="SFLD" id="SFLDS00001">
    <property type="entry name" value="Enolase"/>
    <property type="match status" value="2"/>
</dbReference>
<dbReference type="RefSeq" id="WP_343773908.1">
    <property type="nucleotide sequence ID" value="NZ_BAAADV010000003.1"/>
</dbReference>
<dbReference type="CDD" id="cd03319">
    <property type="entry name" value="L-Ala-DL-Glu_epimerase"/>
    <property type="match status" value="1"/>
</dbReference>
<evidence type="ECO:0000259" key="6">
    <source>
        <dbReference type="SMART" id="SM00922"/>
    </source>
</evidence>
<dbReference type="GO" id="GO:0046872">
    <property type="term" value="F:metal ion binding"/>
    <property type="evidence" value="ECO:0007669"/>
    <property type="project" value="UniProtKB-KW"/>
</dbReference>
<dbReference type="InterPro" id="IPR029065">
    <property type="entry name" value="Enolase_C-like"/>
</dbReference>
<name>A0AAV3TB95_9EURY</name>
<dbReference type="EMBL" id="BAAADV010000003">
    <property type="protein sequence ID" value="GAA0673397.1"/>
    <property type="molecule type" value="Genomic_DNA"/>
</dbReference>
<dbReference type="Proteomes" id="UP001500420">
    <property type="component" value="Unassembled WGS sequence"/>
</dbReference>
<dbReference type="InterPro" id="IPR034603">
    <property type="entry name" value="Dipeptide_epimerase"/>
</dbReference>
<dbReference type="AlphaFoldDB" id="A0AAV3TB95"/>
<comment type="caution">
    <text evidence="7">The sequence shown here is derived from an EMBL/GenBank/DDBJ whole genome shotgun (WGS) entry which is preliminary data.</text>
</comment>
<dbReference type="Pfam" id="PF02746">
    <property type="entry name" value="MR_MLE_N"/>
    <property type="match status" value="1"/>
</dbReference>
<evidence type="ECO:0000256" key="5">
    <source>
        <dbReference type="ARBA" id="ARBA00023235"/>
    </source>
</evidence>
<dbReference type="Gene3D" id="3.20.20.120">
    <property type="entry name" value="Enolase-like C-terminal domain"/>
    <property type="match status" value="1"/>
</dbReference>
<comment type="similarity">
    <text evidence="2">Belongs to the mandelate racemase/muconate lactonizing enzyme family.</text>
</comment>
<dbReference type="InterPro" id="IPR013341">
    <property type="entry name" value="Mandelate_racemase_N_dom"/>
</dbReference>
<evidence type="ECO:0000256" key="2">
    <source>
        <dbReference type="ARBA" id="ARBA00008031"/>
    </source>
</evidence>
<gene>
    <name evidence="7" type="ORF">GCM10009020_20510</name>
</gene>